<sequence>MQKQLADCRLLSQQQQQQDKQEKRQQQQEQQQQSLASATDQMLLTQQTKNLNAKQNMYLKQEQESEEYESESESESCLVAGGPRVQSMLTKCAQAEDVESKESSRKIKMLLPLELFPFCTT</sequence>
<feature type="region of interest" description="Disordered" evidence="1">
    <location>
        <begin position="1"/>
        <end position="76"/>
    </location>
</feature>
<evidence type="ECO:0000313" key="2">
    <source>
        <dbReference type="EMBL" id="TDG44537.1"/>
    </source>
</evidence>
<evidence type="ECO:0000313" key="3">
    <source>
        <dbReference type="Proteomes" id="UP000295192"/>
    </source>
</evidence>
<protein>
    <submittedName>
        <fullName evidence="2">Uncharacterized protein</fullName>
    </submittedName>
</protein>
<proteinExistence type="predicted"/>
<keyword evidence="3" id="KW-1185">Reference proteome</keyword>
<dbReference type="Proteomes" id="UP000295192">
    <property type="component" value="Unassembled WGS sequence"/>
</dbReference>
<name>A0A484B6Q1_DRONA</name>
<feature type="compositionally biased region" description="Polar residues" evidence="1">
    <location>
        <begin position="34"/>
        <end position="55"/>
    </location>
</feature>
<organism evidence="2 3">
    <name type="scientific">Drosophila navojoa</name>
    <name type="common">Fruit fly</name>
    <dbReference type="NCBI Taxonomy" id="7232"/>
    <lineage>
        <taxon>Eukaryota</taxon>
        <taxon>Metazoa</taxon>
        <taxon>Ecdysozoa</taxon>
        <taxon>Arthropoda</taxon>
        <taxon>Hexapoda</taxon>
        <taxon>Insecta</taxon>
        <taxon>Pterygota</taxon>
        <taxon>Neoptera</taxon>
        <taxon>Endopterygota</taxon>
        <taxon>Diptera</taxon>
        <taxon>Brachycera</taxon>
        <taxon>Muscomorpha</taxon>
        <taxon>Ephydroidea</taxon>
        <taxon>Drosophilidae</taxon>
        <taxon>Drosophila</taxon>
    </lineage>
</organism>
<dbReference type="AlphaFoldDB" id="A0A484B6Q1"/>
<feature type="compositionally biased region" description="Acidic residues" evidence="1">
    <location>
        <begin position="64"/>
        <end position="74"/>
    </location>
</feature>
<reference evidence="2 3" key="1">
    <citation type="journal article" date="2019" name="J. Hered.">
        <title>An Improved Genome Assembly for Drosophila navojoa, the Basal Species in the mojavensis Cluster.</title>
        <authorList>
            <person name="Vanderlinde T."/>
            <person name="Dupim E.G."/>
            <person name="Nazario-Yepiz N.O."/>
            <person name="Carvalho A.B."/>
        </authorList>
    </citation>
    <scope>NUCLEOTIDE SEQUENCE [LARGE SCALE GENOMIC DNA]</scope>
    <source>
        <strain evidence="2">Navoj_Jal97</strain>
        <tissue evidence="2">Whole organism</tissue>
    </source>
</reference>
<gene>
    <name evidence="2" type="ORF">AWZ03_009041</name>
</gene>
<accession>A0A484B6Q1</accession>
<comment type="caution">
    <text evidence="2">The sequence shown here is derived from an EMBL/GenBank/DDBJ whole genome shotgun (WGS) entry which is preliminary data.</text>
</comment>
<evidence type="ECO:0000256" key="1">
    <source>
        <dbReference type="SAM" id="MobiDB-lite"/>
    </source>
</evidence>
<dbReference type="EMBL" id="LSRL02000101">
    <property type="protein sequence ID" value="TDG44537.1"/>
    <property type="molecule type" value="Genomic_DNA"/>
</dbReference>